<sequence>MVQHKRMNLRPRKPLKVTSTSLNPKTKRRSKKQGDVLAIRKPPAAAFKMAANPKRKPKLKRGNIQDILEEDSEEFLDVTSQRLDKPQGESPRRKRKKVSQVSS</sequence>
<feature type="region of interest" description="Disordered" evidence="1">
    <location>
        <begin position="76"/>
        <end position="103"/>
    </location>
</feature>
<proteinExistence type="predicted"/>
<feature type="compositionally biased region" description="Basic and acidic residues" evidence="1">
    <location>
        <begin position="82"/>
        <end position="91"/>
    </location>
</feature>
<organism evidence="2">
    <name type="scientific">Aureoumbra lagunensis</name>
    <dbReference type="NCBI Taxonomy" id="44058"/>
    <lineage>
        <taxon>Eukaryota</taxon>
        <taxon>Sar</taxon>
        <taxon>Stramenopiles</taxon>
        <taxon>Ochrophyta</taxon>
        <taxon>Pelagophyceae</taxon>
        <taxon>Pelagomonadales</taxon>
        <taxon>Aureoumbra</taxon>
    </lineage>
</organism>
<name>A0A7S3JTK6_9STRA</name>
<evidence type="ECO:0000256" key="1">
    <source>
        <dbReference type="SAM" id="MobiDB-lite"/>
    </source>
</evidence>
<dbReference type="EMBL" id="HBIJ01007594">
    <property type="protein sequence ID" value="CAE0364633.1"/>
    <property type="molecule type" value="Transcribed_RNA"/>
</dbReference>
<accession>A0A7S3JTK6</accession>
<gene>
    <name evidence="2" type="ORF">ALAG00032_LOCUS5374</name>
</gene>
<feature type="region of interest" description="Disordered" evidence="1">
    <location>
        <begin position="1"/>
        <end position="63"/>
    </location>
</feature>
<reference evidence="2" key="1">
    <citation type="submission" date="2021-01" db="EMBL/GenBank/DDBJ databases">
        <authorList>
            <person name="Corre E."/>
            <person name="Pelletier E."/>
            <person name="Niang G."/>
            <person name="Scheremetjew M."/>
            <person name="Finn R."/>
            <person name="Kale V."/>
            <person name="Holt S."/>
            <person name="Cochrane G."/>
            <person name="Meng A."/>
            <person name="Brown T."/>
            <person name="Cohen L."/>
        </authorList>
    </citation>
    <scope>NUCLEOTIDE SEQUENCE</scope>
    <source>
        <strain evidence="2">CCMP1510</strain>
    </source>
</reference>
<evidence type="ECO:0000313" key="2">
    <source>
        <dbReference type="EMBL" id="CAE0364633.1"/>
    </source>
</evidence>
<feature type="compositionally biased region" description="Basic residues" evidence="1">
    <location>
        <begin position="92"/>
        <end position="103"/>
    </location>
</feature>
<dbReference type="AlphaFoldDB" id="A0A7S3JTK6"/>
<feature type="compositionally biased region" description="Basic residues" evidence="1">
    <location>
        <begin position="1"/>
        <end position="15"/>
    </location>
</feature>
<protein>
    <submittedName>
        <fullName evidence="2">Uncharacterized protein</fullName>
    </submittedName>
</protein>